<dbReference type="Pfam" id="PF06273">
    <property type="entry name" value="eIF-4B"/>
    <property type="match status" value="1"/>
</dbReference>
<dbReference type="GO" id="GO:0003743">
    <property type="term" value="F:translation initiation factor activity"/>
    <property type="evidence" value="ECO:0007669"/>
    <property type="project" value="InterPro"/>
</dbReference>
<feature type="compositionally biased region" description="Basic and acidic residues" evidence="1">
    <location>
        <begin position="151"/>
        <end position="170"/>
    </location>
</feature>
<dbReference type="PANTHER" id="PTHR32091">
    <property type="entry name" value="EUKARYOTIC TRANSLATION INITIATION FACTOR 4B"/>
    <property type="match status" value="1"/>
</dbReference>
<dbReference type="Proteomes" id="UP001443914">
    <property type="component" value="Unassembled WGS sequence"/>
</dbReference>
<feature type="compositionally biased region" description="Basic and acidic residues" evidence="1">
    <location>
        <begin position="214"/>
        <end position="224"/>
    </location>
</feature>
<protein>
    <submittedName>
        <fullName evidence="2">Uncharacterized protein</fullName>
    </submittedName>
</protein>
<evidence type="ECO:0000313" key="3">
    <source>
        <dbReference type="Proteomes" id="UP001443914"/>
    </source>
</evidence>
<keyword evidence="3" id="KW-1185">Reference proteome</keyword>
<feature type="compositionally biased region" description="Basic and acidic residues" evidence="1">
    <location>
        <begin position="232"/>
        <end position="242"/>
    </location>
</feature>
<dbReference type="EMBL" id="JBDFQZ010000009">
    <property type="protein sequence ID" value="KAK9690805.1"/>
    <property type="molecule type" value="Genomic_DNA"/>
</dbReference>
<dbReference type="PANTHER" id="PTHR32091:SF17">
    <property type="entry name" value="EUKARYOTIC TRANSLATION INITIATION FACTOR 4B3"/>
    <property type="match status" value="1"/>
</dbReference>
<feature type="compositionally biased region" description="Basic and acidic residues" evidence="1">
    <location>
        <begin position="82"/>
        <end position="95"/>
    </location>
</feature>
<name>A0AAW1IM31_SAPOF</name>
<feature type="compositionally biased region" description="Basic and acidic residues" evidence="1">
    <location>
        <begin position="322"/>
        <end position="333"/>
    </location>
</feature>
<feature type="region of interest" description="Disordered" evidence="1">
    <location>
        <begin position="20"/>
        <end position="263"/>
    </location>
</feature>
<feature type="compositionally biased region" description="Low complexity" evidence="1">
    <location>
        <begin position="35"/>
        <end position="45"/>
    </location>
</feature>
<dbReference type="InterPro" id="IPR010433">
    <property type="entry name" value="EIF-4B_pln"/>
</dbReference>
<organism evidence="2 3">
    <name type="scientific">Saponaria officinalis</name>
    <name type="common">Common soapwort</name>
    <name type="synonym">Lychnis saponaria</name>
    <dbReference type="NCBI Taxonomy" id="3572"/>
    <lineage>
        <taxon>Eukaryota</taxon>
        <taxon>Viridiplantae</taxon>
        <taxon>Streptophyta</taxon>
        <taxon>Embryophyta</taxon>
        <taxon>Tracheophyta</taxon>
        <taxon>Spermatophyta</taxon>
        <taxon>Magnoliopsida</taxon>
        <taxon>eudicotyledons</taxon>
        <taxon>Gunneridae</taxon>
        <taxon>Pentapetalae</taxon>
        <taxon>Caryophyllales</taxon>
        <taxon>Caryophyllaceae</taxon>
        <taxon>Caryophylleae</taxon>
        <taxon>Saponaria</taxon>
    </lineage>
</organism>
<feature type="region of interest" description="Disordered" evidence="1">
    <location>
        <begin position="322"/>
        <end position="343"/>
    </location>
</feature>
<proteinExistence type="predicted"/>
<evidence type="ECO:0000313" key="2">
    <source>
        <dbReference type="EMBL" id="KAK9690805.1"/>
    </source>
</evidence>
<accession>A0AAW1IM31</accession>
<gene>
    <name evidence="2" type="ORF">RND81_09G155300</name>
</gene>
<evidence type="ECO:0000256" key="1">
    <source>
        <dbReference type="SAM" id="MobiDB-lite"/>
    </source>
</evidence>
<sequence length="385" mass="41243">MATTMSSAWAKPGAWALDSELHEDELSAPPPPAADFPSLSAASTTKPKKKTKKVLSLAEFSTYTPPSSSSAAAVDVVLPTGPRERTAEEIAESRRGGFRNYGGDRPRVSRDGYDGDSSRGRDMGPSRADENDDWGKSKKFSSFGPGSGSGPDRERDMGPSRADEVDDWSKGKKLGGGFGSERGDRREKMGFFNSSRADDVDNWAANKSPGLGPVDDRRRERRGGFEPTGPRPDVDNWVKGKESGSASGRPRLNLQPRTLPVESIKVNNDNVNAVGGGDGGGEVAVAKANPFGAARPREEVLKEKGKDWKEIDEKLEALKMKEVERSGGGERRGFGFGRSDGVDERSVGAWRRPGLLSHANVVANAAPPSVESEIIESTGKSVEDN</sequence>
<comment type="caution">
    <text evidence="2">The sequence shown here is derived from an EMBL/GenBank/DDBJ whole genome shotgun (WGS) entry which is preliminary data.</text>
</comment>
<dbReference type="AlphaFoldDB" id="A0AAW1IM31"/>
<reference evidence="2" key="1">
    <citation type="submission" date="2024-03" db="EMBL/GenBank/DDBJ databases">
        <title>WGS assembly of Saponaria officinalis var. Norfolk2.</title>
        <authorList>
            <person name="Jenkins J."/>
            <person name="Shu S."/>
            <person name="Grimwood J."/>
            <person name="Barry K."/>
            <person name="Goodstein D."/>
            <person name="Schmutz J."/>
            <person name="Leebens-Mack J."/>
            <person name="Osbourn A."/>
        </authorList>
    </citation>
    <scope>NUCLEOTIDE SEQUENCE [LARGE SCALE GENOMIC DNA]</scope>
    <source>
        <strain evidence="2">JIC</strain>
    </source>
</reference>
<dbReference type="GO" id="GO:0003729">
    <property type="term" value="F:mRNA binding"/>
    <property type="evidence" value="ECO:0007669"/>
    <property type="project" value="TreeGrafter"/>
</dbReference>
<feature type="compositionally biased region" description="Basic and acidic residues" evidence="1">
    <location>
        <begin position="102"/>
        <end position="136"/>
    </location>
</feature>